<sequence length="184" mass="19967">MDEHRAGPRRSEQARLAVLTAAAELIAQSGYENLTIEAIARHAAVGKQTIYRWWPSRAAILTEALLEGMIFRHQLAVRDTGDLRRDLTEWMSRVWTVLDAPQGRLLLRSLVAAATEHAAIGELMRDRLSADGGIRARVVAHGDPALAAVEIGDAVAGWMMMQALLGAAPTPDSIRAIVHVLVPG</sequence>
<evidence type="ECO:0000256" key="1">
    <source>
        <dbReference type="ARBA" id="ARBA00023015"/>
    </source>
</evidence>
<feature type="DNA-binding region" description="H-T-H motif" evidence="4">
    <location>
        <begin position="35"/>
        <end position="54"/>
    </location>
</feature>
<dbReference type="InterPro" id="IPR036271">
    <property type="entry name" value="Tet_transcr_reg_TetR-rel_C_sf"/>
</dbReference>
<evidence type="ECO:0000313" key="6">
    <source>
        <dbReference type="EMBL" id="MDR6168634.1"/>
    </source>
</evidence>
<keyword evidence="1" id="KW-0805">Transcription regulation</keyword>
<dbReference type="Gene3D" id="1.10.357.10">
    <property type="entry name" value="Tetracycline Repressor, domain 2"/>
    <property type="match status" value="1"/>
</dbReference>
<dbReference type="PANTHER" id="PTHR30055">
    <property type="entry name" value="HTH-TYPE TRANSCRIPTIONAL REGULATOR RUTR"/>
    <property type="match status" value="1"/>
</dbReference>
<dbReference type="InterPro" id="IPR011075">
    <property type="entry name" value="TetR_C"/>
</dbReference>
<gene>
    <name evidence="6" type="ORF">QE367_002838</name>
</gene>
<dbReference type="InterPro" id="IPR001647">
    <property type="entry name" value="HTH_TetR"/>
</dbReference>
<evidence type="ECO:0000256" key="2">
    <source>
        <dbReference type="ARBA" id="ARBA00023125"/>
    </source>
</evidence>
<dbReference type="PROSITE" id="PS50977">
    <property type="entry name" value="HTH_TETR_2"/>
    <property type="match status" value="1"/>
</dbReference>
<feature type="domain" description="HTH tetR-type" evidence="5">
    <location>
        <begin position="12"/>
        <end position="72"/>
    </location>
</feature>
<proteinExistence type="predicted"/>
<organism evidence="6 7">
    <name type="scientific">Microbacterium paludicola</name>
    <dbReference type="NCBI Taxonomy" id="300019"/>
    <lineage>
        <taxon>Bacteria</taxon>
        <taxon>Bacillati</taxon>
        <taxon>Actinomycetota</taxon>
        <taxon>Actinomycetes</taxon>
        <taxon>Micrococcales</taxon>
        <taxon>Microbacteriaceae</taxon>
        <taxon>Microbacterium</taxon>
    </lineage>
</organism>
<keyword evidence="7" id="KW-1185">Reference proteome</keyword>
<dbReference type="PRINTS" id="PR00455">
    <property type="entry name" value="HTHTETR"/>
</dbReference>
<dbReference type="EMBL" id="JAVIZA010000001">
    <property type="protein sequence ID" value="MDR6168634.1"/>
    <property type="molecule type" value="Genomic_DNA"/>
</dbReference>
<keyword evidence="3" id="KW-0804">Transcription</keyword>
<dbReference type="SUPFAM" id="SSF46689">
    <property type="entry name" value="Homeodomain-like"/>
    <property type="match status" value="1"/>
</dbReference>
<dbReference type="InterPro" id="IPR009057">
    <property type="entry name" value="Homeodomain-like_sf"/>
</dbReference>
<dbReference type="PANTHER" id="PTHR30055:SF148">
    <property type="entry name" value="TETR-FAMILY TRANSCRIPTIONAL REGULATOR"/>
    <property type="match status" value="1"/>
</dbReference>
<accession>A0ABU1I6M4</accession>
<name>A0ABU1I6M4_9MICO</name>
<evidence type="ECO:0000256" key="4">
    <source>
        <dbReference type="PROSITE-ProRule" id="PRU00335"/>
    </source>
</evidence>
<dbReference type="InterPro" id="IPR050109">
    <property type="entry name" value="HTH-type_TetR-like_transc_reg"/>
</dbReference>
<protein>
    <submittedName>
        <fullName evidence="6">AcrR family transcriptional regulator</fullName>
    </submittedName>
</protein>
<evidence type="ECO:0000313" key="7">
    <source>
        <dbReference type="Proteomes" id="UP001260188"/>
    </source>
</evidence>
<dbReference type="Pfam" id="PF16859">
    <property type="entry name" value="TetR_C_11"/>
    <property type="match status" value="1"/>
</dbReference>
<dbReference type="Proteomes" id="UP001260188">
    <property type="component" value="Unassembled WGS sequence"/>
</dbReference>
<evidence type="ECO:0000256" key="3">
    <source>
        <dbReference type="ARBA" id="ARBA00023163"/>
    </source>
</evidence>
<evidence type="ECO:0000259" key="5">
    <source>
        <dbReference type="PROSITE" id="PS50977"/>
    </source>
</evidence>
<keyword evidence="2 4" id="KW-0238">DNA-binding</keyword>
<dbReference type="SUPFAM" id="SSF48498">
    <property type="entry name" value="Tetracyclin repressor-like, C-terminal domain"/>
    <property type="match status" value="1"/>
</dbReference>
<dbReference type="Pfam" id="PF00440">
    <property type="entry name" value="TetR_N"/>
    <property type="match status" value="1"/>
</dbReference>
<reference evidence="6 7" key="1">
    <citation type="submission" date="2023-08" db="EMBL/GenBank/DDBJ databases">
        <title>Functional and genomic diversity of the sorghum phyllosphere microbiome.</title>
        <authorList>
            <person name="Shade A."/>
        </authorList>
    </citation>
    <scope>NUCLEOTIDE SEQUENCE [LARGE SCALE GENOMIC DNA]</scope>
    <source>
        <strain evidence="6 7">SORGH_AS_0919</strain>
    </source>
</reference>
<dbReference type="RefSeq" id="WP_036304668.1">
    <property type="nucleotide sequence ID" value="NZ_JAVIZA010000001.1"/>
</dbReference>
<comment type="caution">
    <text evidence="6">The sequence shown here is derived from an EMBL/GenBank/DDBJ whole genome shotgun (WGS) entry which is preliminary data.</text>
</comment>